<keyword evidence="1 10" id="KW-0963">Cytoplasm</keyword>
<keyword evidence="2 10" id="KW-0690">Ribosome biogenesis</keyword>
<dbReference type="GO" id="GO:0019843">
    <property type="term" value="F:rRNA binding"/>
    <property type="evidence" value="ECO:0007669"/>
    <property type="project" value="UniProtKB-KW"/>
</dbReference>
<feature type="region of interest" description="Disordered" evidence="11">
    <location>
        <begin position="222"/>
        <end position="243"/>
    </location>
</feature>
<feature type="region of interest" description="Disordered" evidence="11">
    <location>
        <begin position="321"/>
        <end position="352"/>
    </location>
</feature>
<feature type="binding site" evidence="10">
    <location>
        <position position="293"/>
    </location>
    <ligand>
        <name>Zn(2+)</name>
        <dbReference type="ChEBI" id="CHEBI:29105"/>
    </ligand>
</feature>
<evidence type="ECO:0000259" key="13">
    <source>
        <dbReference type="PROSITE" id="PS51721"/>
    </source>
</evidence>
<evidence type="ECO:0000256" key="7">
    <source>
        <dbReference type="ARBA" id="ARBA00022833"/>
    </source>
</evidence>
<feature type="compositionally biased region" description="Polar residues" evidence="11">
    <location>
        <begin position="338"/>
        <end position="352"/>
    </location>
</feature>
<keyword evidence="4 10" id="KW-0699">rRNA-binding</keyword>
<dbReference type="OrthoDB" id="9809485at2"/>
<evidence type="ECO:0000256" key="11">
    <source>
        <dbReference type="SAM" id="MobiDB-lite"/>
    </source>
</evidence>
<evidence type="ECO:0000256" key="6">
    <source>
        <dbReference type="ARBA" id="ARBA00022801"/>
    </source>
</evidence>
<reference evidence="14 15" key="1">
    <citation type="submission" date="2018-03" db="EMBL/GenBank/DDBJ databases">
        <title>Rhodobacter veldkampii.</title>
        <authorList>
            <person name="Meyer T.E."/>
            <person name="Miller S."/>
            <person name="Lodha T."/>
            <person name="Gandham S."/>
            <person name="Chintalapati S."/>
            <person name="Chintalapati V.R."/>
        </authorList>
    </citation>
    <scope>NUCLEOTIDE SEQUENCE [LARGE SCALE GENOMIC DNA]</scope>
    <source>
        <strain evidence="14 15">DSM 11550</strain>
    </source>
</reference>
<dbReference type="Proteomes" id="UP000241899">
    <property type="component" value="Unassembled WGS sequence"/>
</dbReference>
<accession>A0A2T4JD33</accession>
<dbReference type="GO" id="GO:0042274">
    <property type="term" value="P:ribosomal small subunit biogenesis"/>
    <property type="evidence" value="ECO:0007669"/>
    <property type="project" value="UniProtKB-UniRule"/>
</dbReference>
<name>A0A2T4JD33_9RHOB</name>
<keyword evidence="6 10" id="KW-0378">Hydrolase</keyword>
<organism evidence="14 15">
    <name type="scientific">Phaeovulum veldkampii DSM 11550</name>
    <dbReference type="NCBI Taxonomy" id="1185920"/>
    <lineage>
        <taxon>Bacteria</taxon>
        <taxon>Pseudomonadati</taxon>
        <taxon>Pseudomonadota</taxon>
        <taxon>Alphaproteobacteria</taxon>
        <taxon>Rhodobacterales</taxon>
        <taxon>Paracoccaceae</taxon>
        <taxon>Phaeovulum</taxon>
    </lineage>
</organism>
<dbReference type="SUPFAM" id="SSF52540">
    <property type="entry name" value="P-loop containing nucleoside triphosphate hydrolases"/>
    <property type="match status" value="1"/>
</dbReference>
<evidence type="ECO:0000259" key="12">
    <source>
        <dbReference type="PROSITE" id="PS50936"/>
    </source>
</evidence>
<dbReference type="InterPro" id="IPR027417">
    <property type="entry name" value="P-loop_NTPase"/>
</dbReference>
<keyword evidence="7 10" id="KW-0862">Zinc</keyword>
<dbReference type="Gene3D" id="1.10.40.50">
    <property type="entry name" value="Probable gtpase engc, domain 3"/>
    <property type="match status" value="1"/>
</dbReference>
<evidence type="ECO:0000313" key="15">
    <source>
        <dbReference type="Proteomes" id="UP000241899"/>
    </source>
</evidence>
<dbReference type="Gene3D" id="3.40.50.300">
    <property type="entry name" value="P-loop containing nucleotide triphosphate hydrolases"/>
    <property type="match status" value="1"/>
</dbReference>
<dbReference type="EMBL" id="PZKF01000041">
    <property type="protein sequence ID" value="PTE15801.1"/>
    <property type="molecule type" value="Genomic_DNA"/>
</dbReference>
<dbReference type="AlphaFoldDB" id="A0A2T4JD33"/>
<keyword evidence="5 10" id="KW-0547">Nucleotide-binding</keyword>
<evidence type="ECO:0000256" key="5">
    <source>
        <dbReference type="ARBA" id="ARBA00022741"/>
    </source>
</evidence>
<dbReference type="PROSITE" id="PS51721">
    <property type="entry name" value="G_CP"/>
    <property type="match status" value="1"/>
</dbReference>
<sequence>MQITVSHTSNQEPLSLAELGWSAFFDDQLDRVDAGLAPMRVATVHRARVTAESQSGPIKLNLPNRANTVDYAVGDWVLVDPNTRIPVRRLERKTTLQRRTEGGQSPQLIAANVDTLFIVTSCNEDLNVARLERYLALANESGTTPVIILTKADQVADNAPWRDQVLGLQRGLKVVALDATAPEAALALAPWCATGQTVALVGSSGVGKSSLLNTLSEKAPDEAQLTGSIRESDAKGRHTTTSRSLHRIAGGGWVIDTPGIRTLHASDLSVGLDLVFVEIAELAPECRFRDCTHDHEPGCAVQAAVAVGGIDPERLERWRKLGNENRTNTPVLSGPRGNKQTKASSKRSCNPK</sequence>
<dbReference type="GO" id="GO:0005525">
    <property type="term" value="F:GTP binding"/>
    <property type="evidence" value="ECO:0007669"/>
    <property type="project" value="UniProtKB-UniRule"/>
</dbReference>
<protein>
    <recommendedName>
        <fullName evidence="10">Small ribosomal subunit biogenesis GTPase RsgA</fullName>
        <ecNumber evidence="10">3.6.1.-</ecNumber>
    </recommendedName>
</protein>
<keyword evidence="15" id="KW-1185">Reference proteome</keyword>
<comment type="cofactor">
    <cofactor evidence="10">
        <name>Zn(2+)</name>
        <dbReference type="ChEBI" id="CHEBI:29105"/>
    </cofactor>
    <text evidence="10">Binds 1 zinc ion per subunit.</text>
</comment>
<dbReference type="PANTHER" id="PTHR32120">
    <property type="entry name" value="SMALL RIBOSOMAL SUBUNIT BIOGENESIS GTPASE RSGA"/>
    <property type="match status" value="1"/>
</dbReference>
<dbReference type="InterPro" id="IPR004881">
    <property type="entry name" value="Ribosome_biogen_GTPase_RsgA"/>
</dbReference>
<feature type="binding site" evidence="10">
    <location>
        <begin position="150"/>
        <end position="153"/>
    </location>
    <ligand>
        <name>GTP</name>
        <dbReference type="ChEBI" id="CHEBI:37565"/>
    </ligand>
</feature>
<proteinExistence type="inferred from homology"/>
<keyword evidence="3 10" id="KW-0479">Metal-binding</keyword>
<dbReference type="EC" id="3.6.1.-" evidence="10"/>
<evidence type="ECO:0000256" key="10">
    <source>
        <dbReference type="HAMAP-Rule" id="MF_01820"/>
    </source>
</evidence>
<gene>
    <name evidence="10 14" type="primary">rsgA</name>
    <name evidence="14" type="ORF">C5F46_13600</name>
</gene>
<evidence type="ECO:0000313" key="14">
    <source>
        <dbReference type="EMBL" id="PTE15801.1"/>
    </source>
</evidence>
<dbReference type="NCBIfam" id="TIGR00157">
    <property type="entry name" value="ribosome small subunit-dependent GTPase A"/>
    <property type="match status" value="1"/>
</dbReference>
<dbReference type="InterPro" id="IPR030378">
    <property type="entry name" value="G_CP_dom"/>
</dbReference>
<comment type="similarity">
    <text evidence="10">Belongs to the TRAFAC class YlqF/YawG GTPase family. RsgA subfamily.</text>
</comment>
<dbReference type="HAMAP" id="MF_01820">
    <property type="entry name" value="GTPase_RsgA"/>
    <property type="match status" value="1"/>
</dbReference>
<evidence type="ECO:0000256" key="2">
    <source>
        <dbReference type="ARBA" id="ARBA00022517"/>
    </source>
</evidence>
<feature type="binding site" evidence="10">
    <location>
        <position position="286"/>
    </location>
    <ligand>
        <name>Zn(2+)</name>
        <dbReference type="ChEBI" id="CHEBI:29105"/>
    </ligand>
</feature>
<evidence type="ECO:0000256" key="1">
    <source>
        <dbReference type="ARBA" id="ARBA00022490"/>
    </source>
</evidence>
<comment type="caution">
    <text evidence="14">The sequence shown here is derived from an EMBL/GenBank/DDBJ whole genome shotgun (WGS) entry which is preliminary data.</text>
</comment>
<evidence type="ECO:0000256" key="3">
    <source>
        <dbReference type="ARBA" id="ARBA00022723"/>
    </source>
</evidence>
<keyword evidence="9 10" id="KW-0342">GTP-binding</keyword>
<dbReference type="Pfam" id="PF03193">
    <property type="entry name" value="RsgA_GTPase"/>
    <property type="match status" value="1"/>
</dbReference>
<feature type="binding site" evidence="10">
    <location>
        <position position="299"/>
    </location>
    <ligand>
        <name>Zn(2+)</name>
        <dbReference type="ChEBI" id="CHEBI:29105"/>
    </ligand>
</feature>
<dbReference type="GO" id="GO:0003924">
    <property type="term" value="F:GTPase activity"/>
    <property type="evidence" value="ECO:0007669"/>
    <property type="project" value="UniProtKB-UniRule"/>
</dbReference>
<dbReference type="GO" id="GO:0005737">
    <property type="term" value="C:cytoplasm"/>
    <property type="evidence" value="ECO:0007669"/>
    <property type="project" value="UniProtKB-SubCell"/>
</dbReference>
<dbReference type="PROSITE" id="PS50936">
    <property type="entry name" value="ENGC_GTPASE"/>
    <property type="match status" value="1"/>
</dbReference>
<dbReference type="GO" id="GO:0046872">
    <property type="term" value="F:metal ion binding"/>
    <property type="evidence" value="ECO:0007669"/>
    <property type="project" value="UniProtKB-KW"/>
</dbReference>
<dbReference type="InterPro" id="IPR010914">
    <property type="entry name" value="RsgA_GTPase_dom"/>
</dbReference>
<evidence type="ECO:0000256" key="4">
    <source>
        <dbReference type="ARBA" id="ARBA00022730"/>
    </source>
</evidence>
<evidence type="ECO:0000256" key="9">
    <source>
        <dbReference type="ARBA" id="ARBA00023134"/>
    </source>
</evidence>
<dbReference type="CDD" id="cd01854">
    <property type="entry name" value="YjeQ_EngC"/>
    <property type="match status" value="1"/>
</dbReference>
<feature type="binding site" evidence="10">
    <location>
        <begin position="202"/>
        <end position="210"/>
    </location>
    <ligand>
        <name>GTP</name>
        <dbReference type="ChEBI" id="CHEBI:37565"/>
    </ligand>
</feature>
<keyword evidence="8 10" id="KW-0694">RNA-binding</keyword>
<comment type="subcellular location">
    <subcellularLocation>
        <location evidence="10">Cytoplasm</location>
    </subcellularLocation>
</comment>
<comment type="subunit">
    <text evidence="10">Monomer. Associates with 30S ribosomal subunit, binds 16S rRNA.</text>
</comment>
<evidence type="ECO:0000256" key="8">
    <source>
        <dbReference type="ARBA" id="ARBA00022884"/>
    </source>
</evidence>
<feature type="domain" description="EngC GTPase" evidence="12">
    <location>
        <begin position="111"/>
        <end position="261"/>
    </location>
</feature>
<feature type="domain" description="CP-type G" evidence="13">
    <location>
        <begin position="100"/>
        <end position="263"/>
    </location>
</feature>
<dbReference type="PANTHER" id="PTHR32120:SF10">
    <property type="entry name" value="SMALL RIBOSOMAL SUBUNIT BIOGENESIS GTPASE RSGA"/>
    <property type="match status" value="1"/>
</dbReference>
<dbReference type="RefSeq" id="WP_107325889.1">
    <property type="nucleotide sequence ID" value="NZ_NHSP01000051.1"/>
</dbReference>
<feature type="binding site" evidence="10">
    <location>
        <position position="291"/>
    </location>
    <ligand>
        <name>Zn(2+)</name>
        <dbReference type="ChEBI" id="CHEBI:29105"/>
    </ligand>
</feature>
<comment type="function">
    <text evidence="10">One of several proteins that assist in the late maturation steps of the functional core of the 30S ribosomal subunit. Helps release RbfA from mature subunits. May play a role in the assembly of ribosomal proteins into the subunit. Circularly permuted GTPase that catalyzes slow GTP hydrolysis, GTPase activity is stimulated by the 30S ribosomal subunit.</text>
</comment>